<dbReference type="InterPro" id="IPR005064">
    <property type="entry name" value="BUG"/>
</dbReference>
<gene>
    <name evidence="3" type="ORF">GCM10010964_04290</name>
</gene>
<accession>A0A8J2Z8A2</accession>
<evidence type="ECO:0000256" key="1">
    <source>
        <dbReference type="ARBA" id="ARBA00006987"/>
    </source>
</evidence>
<name>A0A8J2Z8A2_9PROT</name>
<feature type="signal peptide" evidence="2">
    <location>
        <begin position="1"/>
        <end position="30"/>
    </location>
</feature>
<dbReference type="PANTHER" id="PTHR42928">
    <property type="entry name" value="TRICARBOXYLATE-BINDING PROTEIN"/>
    <property type="match status" value="1"/>
</dbReference>
<reference evidence="3 4" key="1">
    <citation type="journal article" date="2014" name="Int. J. Syst. Evol. Microbiol.">
        <title>Complete genome sequence of Corynebacterium casei LMG S-19264T (=DSM 44701T), isolated from a smear-ripened cheese.</title>
        <authorList>
            <consortium name="US DOE Joint Genome Institute (JGI-PGF)"/>
            <person name="Walter F."/>
            <person name="Albersmeier A."/>
            <person name="Kalinowski J."/>
            <person name="Ruckert C."/>
        </authorList>
    </citation>
    <scope>NUCLEOTIDE SEQUENCE [LARGE SCALE GENOMIC DNA]</scope>
    <source>
        <strain evidence="3 4">CGMCC 1.16330</strain>
    </source>
</reference>
<comment type="similarity">
    <text evidence="1">Belongs to the UPF0065 (bug) family.</text>
</comment>
<dbReference type="Gene3D" id="3.40.190.150">
    <property type="entry name" value="Bordetella uptake gene, domain 1"/>
    <property type="match status" value="1"/>
</dbReference>
<dbReference type="InterPro" id="IPR042100">
    <property type="entry name" value="Bug_dom1"/>
</dbReference>
<organism evidence="3 4">
    <name type="scientific">Caldovatus sediminis</name>
    <dbReference type="NCBI Taxonomy" id="2041189"/>
    <lineage>
        <taxon>Bacteria</taxon>
        <taxon>Pseudomonadati</taxon>
        <taxon>Pseudomonadota</taxon>
        <taxon>Alphaproteobacteria</taxon>
        <taxon>Acetobacterales</taxon>
        <taxon>Roseomonadaceae</taxon>
        <taxon>Caldovatus</taxon>
    </lineage>
</organism>
<comment type="caution">
    <text evidence="3">The sequence shown here is derived from an EMBL/GenBank/DDBJ whole genome shotgun (WGS) entry which is preliminary data.</text>
</comment>
<evidence type="ECO:0000256" key="2">
    <source>
        <dbReference type="SAM" id="SignalP"/>
    </source>
</evidence>
<dbReference type="SUPFAM" id="SSF53850">
    <property type="entry name" value="Periplasmic binding protein-like II"/>
    <property type="match status" value="1"/>
</dbReference>
<sequence>MTHRTKTRRRALLATAAAAPVALGLRPAAAQDWPSRPIRLVVGFPPGGSNDIVARILAPKLTALLGGATVVVENRTGANGTIGADSVARAAPDGYTFLLASASVVAISMATFPNLPYDTLRDFAPVTMVGMTPELLAVNPQVPARTLQEVIALARTRDLHFSSSGNGGLPHLAIELLRKVAGERIIHVPYRGAVAAAVDAINGQVQGIIMDLPAIHSMAREGKLRAIAVTANARSPLMPDVPTSVEQGVPSLIAVNWFTVVAPARTPEAVVNRMHAALTRAVNDPEVREQYTRAGVEPLTSPSPAACREYLAAEIERWGAIAREAGARAS</sequence>
<dbReference type="CDD" id="cd13578">
    <property type="entry name" value="PBP2_Bug27"/>
    <property type="match status" value="1"/>
</dbReference>
<dbReference type="AlphaFoldDB" id="A0A8J2Z8A2"/>
<dbReference type="Proteomes" id="UP000597507">
    <property type="component" value="Unassembled WGS sequence"/>
</dbReference>
<dbReference type="Gene3D" id="3.40.190.10">
    <property type="entry name" value="Periplasmic binding protein-like II"/>
    <property type="match status" value="1"/>
</dbReference>
<evidence type="ECO:0000313" key="3">
    <source>
        <dbReference type="EMBL" id="GGG19182.1"/>
    </source>
</evidence>
<dbReference type="EMBL" id="BMKS01000001">
    <property type="protein sequence ID" value="GGG19182.1"/>
    <property type="molecule type" value="Genomic_DNA"/>
</dbReference>
<evidence type="ECO:0000313" key="4">
    <source>
        <dbReference type="Proteomes" id="UP000597507"/>
    </source>
</evidence>
<dbReference type="PROSITE" id="PS51318">
    <property type="entry name" value="TAT"/>
    <property type="match status" value="1"/>
</dbReference>
<proteinExistence type="inferred from homology"/>
<protein>
    <submittedName>
        <fullName evidence="3">ABC transporter substrate-binding protein</fullName>
    </submittedName>
</protein>
<keyword evidence="2" id="KW-0732">Signal</keyword>
<dbReference type="PANTHER" id="PTHR42928:SF5">
    <property type="entry name" value="BLR1237 PROTEIN"/>
    <property type="match status" value="1"/>
</dbReference>
<dbReference type="RefSeq" id="WP_188897937.1">
    <property type="nucleotide sequence ID" value="NZ_BMKS01000001.1"/>
</dbReference>
<dbReference type="PIRSF" id="PIRSF017082">
    <property type="entry name" value="YflP"/>
    <property type="match status" value="1"/>
</dbReference>
<keyword evidence="4" id="KW-1185">Reference proteome</keyword>
<dbReference type="Pfam" id="PF03401">
    <property type="entry name" value="TctC"/>
    <property type="match status" value="1"/>
</dbReference>
<feature type="chain" id="PRO_5035279864" evidence="2">
    <location>
        <begin position="31"/>
        <end position="330"/>
    </location>
</feature>
<dbReference type="InterPro" id="IPR006311">
    <property type="entry name" value="TAT_signal"/>
</dbReference>